<evidence type="ECO:0000256" key="1">
    <source>
        <dbReference type="ARBA" id="ARBA00001968"/>
    </source>
</evidence>
<protein>
    <recommendedName>
        <fullName evidence="5 6">o-succinylbenzoate synthase</fullName>
        <ecNumber evidence="5 6">4.2.1.113</ecNumber>
    </recommendedName>
</protein>
<evidence type="ECO:0000256" key="5">
    <source>
        <dbReference type="ARBA" id="ARBA00029491"/>
    </source>
</evidence>
<dbReference type="GO" id="GO:0009234">
    <property type="term" value="P:menaquinone biosynthetic process"/>
    <property type="evidence" value="ECO:0007669"/>
    <property type="project" value="UniProtKB-UniRule"/>
</dbReference>
<dbReference type="SFLD" id="SFLDF00009">
    <property type="entry name" value="o-succinylbenzoate_synthase"/>
    <property type="match status" value="1"/>
</dbReference>
<dbReference type="InterPro" id="IPR013341">
    <property type="entry name" value="Mandelate_racemase_N_dom"/>
</dbReference>
<organism evidence="8 9">
    <name type="scientific">Candidatus Roizmanbacteria bacterium GW2011_GWC2_37_13</name>
    <dbReference type="NCBI Taxonomy" id="1618486"/>
    <lineage>
        <taxon>Bacteria</taxon>
        <taxon>Candidatus Roizmaniibacteriota</taxon>
    </lineage>
</organism>
<gene>
    <name evidence="8" type="ORF">US40_C0002G0088</name>
</gene>
<keyword evidence="4" id="KW-0456">Lyase</keyword>
<reference evidence="8 9" key="1">
    <citation type="journal article" date="2015" name="Nature">
        <title>rRNA introns, odd ribosomes, and small enigmatic genomes across a large radiation of phyla.</title>
        <authorList>
            <person name="Brown C.T."/>
            <person name="Hug L.A."/>
            <person name="Thomas B.C."/>
            <person name="Sharon I."/>
            <person name="Castelle C.J."/>
            <person name="Singh A."/>
            <person name="Wilkins M.J."/>
            <person name="Williams K.H."/>
            <person name="Banfield J.F."/>
        </authorList>
    </citation>
    <scope>NUCLEOTIDE SEQUENCE [LARGE SCALE GENOMIC DNA]</scope>
</reference>
<dbReference type="GO" id="GO:0043748">
    <property type="term" value="F:O-succinylbenzoate synthase activity"/>
    <property type="evidence" value="ECO:0007669"/>
    <property type="project" value="UniProtKB-EC"/>
</dbReference>
<dbReference type="InterPro" id="IPR013342">
    <property type="entry name" value="Mandelate_racemase_C"/>
</dbReference>
<keyword evidence="2" id="KW-0479">Metal-binding</keyword>
<evidence type="ECO:0000313" key="9">
    <source>
        <dbReference type="Proteomes" id="UP000034917"/>
    </source>
</evidence>
<feature type="domain" description="Mandelate racemase/muconate lactonizing enzyme C-terminal" evidence="7">
    <location>
        <begin position="157"/>
        <end position="246"/>
    </location>
</feature>
<dbReference type="Gene3D" id="3.30.390.10">
    <property type="entry name" value="Enolase-like, N-terminal domain"/>
    <property type="match status" value="1"/>
</dbReference>
<sequence length="378" mass="42932">MFKGSAIINCMHITKAEIYKIYLPLKEPFRVSFTSMTNREIILIKLFDKNGLIGIGESANFDFPFYEPDFNDGTIHLLKTYLVPAILNKKINTIEELEAIYKLMRGNNFSKTVIESAFWHLKSQQTGKPLRKLWGGTKTKIAAAISIGLGVDLKDSISRVLRYLKTYSPERAKVKIKPGIDLKLIAAIRKDYPDLPLFVDANSAYRLKDIKVFKELDKMNLLMIEQPLTYNDIVDHSILQKQIKTPICLDESIGNYHIAEQAIKIGACKIINIKPQRVGGYWQAKLISELAAQNNIPVWCGGMIESGWGQLLNCHISTLSNFKYANDICLTKWYFADDILQKEIPEKNGTIDVAKTDSLFKIDEAKLNKYTVFKITVA</sequence>
<name>A0A0G0IQU2_9BACT</name>
<accession>A0A0G0IQU2</accession>
<dbReference type="Pfam" id="PF13378">
    <property type="entry name" value="MR_MLE_C"/>
    <property type="match status" value="1"/>
</dbReference>
<proteinExistence type="predicted"/>
<dbReference type="NCBIfam" id="TIGR01928">
    <property type="entry name" value="menC_lowGC_arch"/>
    <property type="match status" value="1"/>
</dbReference>
<evidence type="ECO:0000256" key="4">
    <source>
        <dbReference type="ARBA" id="ARBA00023239"/>
    </source>
</evidence>
<dbReference type="Pfam" id="PF02746">
    <property type="entry name" value="MR_MLE_N"/>
    <property type="match status" value="1"/>
</dbReference>
<dbReference type="PANTHER" id="PTHR48073:SF5">
    <property type="entry name" value="O-SUCCINYLBENZOATE SYNTHASE"/>
    <property type="match status" value="1"/>
</dbReference>
<dbReference type="Proteomes" id="UP000034917">
    <property type="component" value="Unassembled WGS sequence"/>
</dbReference>
<comment type="cofactor">
    <cofactor evidence="1">
        <name>a divalent metal cation</name>
        <dbReference type="ChEBI" id="CHEBI:60240"/>
    </cofactor>
</comment>
<dbReference type="SUPFAM" id="SSF54826">
    <property type="entry name" value="Enolase N-terminal domain-like"/>
    <property type="match status" value="1"/>
</dbReference>
<dbReference type="SMART" id="SM00922">
    <property type="entry name" value="MR_MLE"/>
    <property type="match status" value="1"/>
</dbReference>
<dbReference type="UniPathway" id="UPA00079"/>
<dbReference type="AlphaFoldDB" id="A0A0G0IQU2"/>
<dbReference type="Gene3D" id="3.20.20.120">
    <property type="entry name" value="Enolase-like C-terminal domain"/>
    <property type="match status" value="1"/>
</dbReference>
<evidence type="ECO:0000256" key="2">
    <source>
        <dbReference type="ARBA" id="ARBA00022723"/>
    </source>
</evidence>
<evidence type="ECO:0000259" key="7">
    <source>
        <dbReference type="SMART" id="SM00922"/>
    </source>
</evidence>
<dbReference type="SUPFAM" id="SSF51604">
    <property type="entry name" value="Enolase C-terminal domain-like"/>
    <property type="match status" value="1"/>
</dbReference>
<dbReference type="InterPro" id="IPR036849">
    <property type="entry name" value="Enolase-like_C_sf"/>
</dbReference>
<evidence type="ECO:0000256" key="6">
    <source>
        <dbReference type="NCBIfam" id="TIGR01928"/>
    </source>
</evidence>
<evidence type="ECO:0000313" key="8">
    <source>
        <dbReference type="EMBL" id="KKQ26554.1"/>
    </source>
</evidence>
<dbReference type="EMBL" id="LBSV01000002">
    <property type="protein sequence ID" value="KKQ26554.1"/>
    <property type="molecule type" value="Genomic_DNA"/>
</dbReference>
<keyword evidence="3" id="KW-0460">Magnesium</keyword>
<dbReference type="InterPro" id="IPR029017">
    <property type="entry name" value="Enolase-like_N"/>
</dbReference>
<dbReference type="PANTHER" id="PTHR48073">
    <property type="entry name" value="O-SUCCINYLBENZOATE SYNTHASE-RELATED"/>
    <property type="match status" value="1"/>
</dbReference>
<evidence type="ECO:0000256" key="3">
    <source>
        <dbReference type="ARBA" id="ARBA00022842"/>
    </source>
</evidence>
<comment type="caution">
    <text evidence="8">The sequence shown here is derived from an EMBL/GenBank/DDBJ whole genome shotgun (WGS) entry which is preliminary data.</text>
</comment>
<dbReference type="EC" id="4.2.1.113" evidence="5 6"/>
<dbReference type="SFLD" id="SFLDS00001">
    <property type="entry name" value="Enolase"/>
    <property type="match status" value="1"/>
</dbReference>
<dbReference type="InterPro" id="IPR010197">
    <property type="entry name" value="OSBS/NAAAR"/>
</dbReference>
<dbReference type="GO" id="GO:0016854">
    <property type="term" value="F:racemase and epimerase activity"/>
    <property type="evidence" value="ECO:0007669"/>
    <property type="project" value="UniProtKB-ARBA"/>
</dbReference>
<dbReference type="GO" id="GO:0046872">
    <property type="term" value="F:metal ion binding"/>
    <property type="evidence" value="ECO:0007669"/>
    <property type="project" value="UniProtKB-KW"/>
</dbReference>
<dbReference type="UniPathway" id="UPA01057">
    <property type="reaction ID" value="UER00165"/>
</dbReference>
<dbReference type="SFLD" id="SFLDG00180">
    <property type="entry name" value="muconate_cycloisomerase"/>
    <property type="match status" value="1"/>
</dbReference>
<dbReference type="InterPro" id="IPR029065">
    <property type="entry name" value="Enolase_C-like"/>
</dbReference>